<dbReference type="EMBL" id="PXOA01000029">
    <property type="protein sequence ID" value="RFU81734.1"/>
    <property type="molecule type" value="Genomic_DNA"/>
</dbReference>
<gene>
    <name evidence="2" type="ORF">TARUN_472</name>
</gene>
<dbReference type="AlphaFoldDB" id="A0A395P095"/>
<dbReference type="Proteomes" id="UP000266272">
    <property type="component" value="Unassembled WGS sequence"/>
</dbReference>
<keyword evidence="3" id="KW-1185">Reference proteome</keyword>
<feature type="region of interest" description="Disordered" evidence="1">
    <location>
        <begin position="71"/>
        <end position="90"/>
    </location>
</feature>
<accession>A0A395P095</accession>
<feature type="compositionally biased region" description="Polar residues" evidence="1">
    <location>
        <begin position="71"/>
        <end position="81"/>
    </location>
</feature>
<comment type="caution">
    <text evidence="2">The sequence shown here is derived from an EMBL/GenBank/DDBJ whole genome shotgun (WGS) entry which is preliminary data.</text>
</comment>
<evidence type="ECO:0000256" key="1">
    <source>
        <dbReference type="SAM" id="MobiDB-lite"/>
    </source>
</evidence>
<protein>
    <submittedName>
        <fullName evidence="2">Uncharacterized protein</fullName>
    </submittedName>
</protein>
<sequence length="90" mass="10012">MRTASAQRRNCGGIQHQICPRTPERDTWQGIRRRRGHVRVEETFAQHASGLAVGHRQRPITCAKSTLGITASGRDLQQPNFHSGKGDKLA</sequence>
<evidence type="ECO:0000313" key="2">
    <source>
        <dbReference type="EMBL" id="RFU81734.1"/>
    </source>
</evidence>
<organism evidence="2 3">
    <name type="scientific">Trichoderma arundinaceum</name>
    <dbReference type="NCBI Taxonomy" id="490622"/>
    <lineage>
        <taxon>Eukaryota</taxon>
        <taxon>Fungi</taxon>
        <taxon>Dikarya</taxon>
        <taxon>Ascomycota</taxon>
        <taxon>Pezizomycotina</taxon>
        <taxon>Sordariomycetes</taxon>
        <taxon>Hypocreomycetidae</taxon>
        <taxon>Hypocreales</taxon>
        <taxon>Hypocreaceae</taxon>
        <taxon>Trichoderma</taxon>
    </lineage>
</organism>
<proteinExistence type="predicted"/>
<reference evidence="2 3" key="1">
    <citation type="journal article" date="2018" name="PLoS Pathog.">
        <title>Evolution of structural diversity of trichothecenes, a family of toxins produced by plant pathogenic and entomopathogenic fungi.</title>
        <authorList>
            <person name="Proctor R.H."/>
            <person name="McCormick S.P."/>
            <person name="Kim H.S."/>
            <person name="Cardoza R.E."/>
            <person name="Stanley A.M."/>
            <person name="Lindo L."/>
            <person name="Kelly A."/>
            <person name="Brown D.W."/>
            <person name="Lee T."/>
            <person name="Vaughan M.M."/>
            <person name="Alexander N.J."/>
            <person name="Busman M."/>
            <person name="Gutierrez S."/>
        </authorList>
    </citation>
    <scope>NUCLEOTIDE SEQUENCE [LARGE SCALE GENOMIC DNA]</scope>
    <source>
        <strain evidence="2 3">IBT 40837</strain>
    </source>
</reference>
<name>A0A395P095_TRIAR</name>
<evidence type="ECO:0000313" key="3">
    <source>
        <dbReference type="Proteomes" id="UP000266272"/>
    </source>
</evidence>